<evidence type="ECO:0000256" key="1">
    <source>
        <dbReference type="SAM" id="SignalP"/>
    </source>
</evidence>
<feature type="chain" id="PRO_5021719781" evidence="1">
    <location>
        <begin position="28"/>
        <end position="366"/>
    </location>
</feature>
<proteinExistence type="predicted"/>
<reference evidence="2 3" key="1">
    <citation type="submission" date="2019-07" db="EMBL/GenBank/DDBJ databases">
        <title>Whole genome shotgun sequence of Methylobacterium haplocladii NBRC 107714.</title>
        <authorList>
            <person name="Hosoyama A."/>
            <person name="Uohara A."/>
            <person name="Ohji S."/>
            <person name="Ichikawa N."/>
        </authorList>
    </citation>
    <scope>NUCLEOTIDE SEQUENCE [LARGE SCALE GENOMIC DNA]</scope>
    <source>
        <strain evidence="2 3">NBRC 107714</strain>
    </source>
</reference>
<feature type="signal peptide" evidence="1">
    <location>
        <begin position="1"/>
        <end position="27"/>
    </location>
</feature>
<name>A0A512IJS0_9HYPH</name>
<organism evidence="2 3">
    <name type="scientific">Methylobacterium haplocladii</name>
    <dbReference type="NCBI Taxonomy" id="1176176"/>
    <lineage>
        <taxon>Bacteria</taxon>
        <taxon>Pseudomonadati</taxon>
        <taxon>Pseudomonadota</taxon>
        <taxon>Alphaproteobacteria</taxon>
        <taxon>Hyphomicrobiales</taxon>
        <taxon>Methylobacteriaceae</taxon>
        <taxon>Methylobacterium</taxon>
    </lineage>
</organism>
<evidence type="ECO:0000313" key="2">
    <source>
        <dbReference type="EMBL" id="GEO97925.1"/>
    </source>
</evidence>
<keyword evidence="1" id="KW-0732">Signal</keyword>
<dbReference type="AlphaFoldDB" id="A0A512IJS0"/>
<sequence>MRPQVGLQTGFAVLLAGLLALSAPARAAEAASADDTAKYLAGLPVPAASPLAPLEAEAGWKQHASYFNTAFARVDKAQLSKVRDWSSAHIGAGLRKPTLYYFFSGPDFLYANAFFPDATTYVMCGLEPVGPIPDLTKLKKGTASQALRTLQTAVRSLMGVSFFKTIDMKTELRSGPVTGTLPILYAFLARSGKTIGDVALVQIGADGTIEPESGARTGAHGAKITFSTAGGPAQTLYYFSVNIANDGFGKSGLGQFGERLGVGNALVKSASYLMHGGGFSQVRSFLMEKSSAIVQDDTGPPVALYDRTKWDVKPFGRYVGPISLFPGRGQPKMTELFHKEKPGPLGFGIGYRHRMSESSLLLAVKK</sequence>
<protein>
    <submittedName>
        <fullName evidence="2">Uncharacterized protein</fullName>
    </submittedName>
</protein>
<dbReference type="EMBL" id="BJZT01000003">
    <property type="protein sequence ID" value="GEO97925.1"/>
    <property type="molecule type" value="Genomic_DNA"/>
</dbReference>
<evidence type="ECO:0000313" key="3">
    <source>
        <dbReference type="Proteomes" id="UP000321258"/>
    </source>
</evidence>
<dbReference type="Proteomes" id="UP000321258">
    <property type="component" value="Unassembled WGS sequence"/>
</dbReference>
<keyword evidence="3" id="KW-1185">Reference proteome</keyword>
<gene>
    <name evidence="2" type="ORF">MHA02_03130</name>
</gene>
<accession>A0A512IJS0</accession>
<comment type="caution">
    <text evidence="2">The sequence shown here is derived from an EMBL/GenBank/DDBJ whole genome shotgun (WGS) entry which is preliminary data.</text>
</comment>